<dbReference type="EMBL" id="KN822126">
    <property type="protein sequence ID" value="KIM55840.1"/>
    <property type="molecule type" value="Genomic_DNA"/>
</dbReference>
<protein>
    <submittedName>
        <fullName evidence="2">Uncharacterized protein</fullName>
    </submittedName>
</protein>
<dbReference type="AlphaFoldDB" id="A0A0C3D4W2"/>
<keyword evidence="3" id="KW-1185">Reference proteome</keyword>
<evidence type="ECO:0000313" key="3">
    <source>
        <dbReference type="Proteomes" id="UP000053989"/>
    </source>
</evidence>
<dbReference type="Proteomes" id="UP000053989">
    <property type="component" value="Unassembled WGS sequence"/>
</dbReference>
<name>A0A0C3D4W2_9AGAM</name>
<organism evidence="2 3">
    <name type="scientific">Scleroderma citrinum Foug A</name>
    <dbReference type="NCBI Taxonomy" id="1036808"/>
    <lineage>
        <taxon>Eukaryota</taxon>
        <taxon>Fungi</taxon>
        <taxon>Dikarya</taxon>
        <taxon>Basidiomycota</taxon>
        <taxon>Agaricomycotina</taxon>
        <taxon>Agaricomycetes</taxon>
        <taxon>Agaricomycetidae</taxon>
        <taxon>Boletales</taxon>
        <taxon>Sclerodermatineae</taxon>
        <taxon>Sclerodermataceae</taxon>
        <taxon>Scleroderma</taxon>
    </lineage>
</organism>
<evidence type="ECO:0000256" key="1">
    <source>
        <dbReference type="SAM" id="MobiDB-lite"/>
    </source>
</evidence>
<dbReference type="InParanoid" id="A0A0C3D4W2"/>
<reference evidence="2 3" key="1">
    <citation type="submission" date="2014-04" db="EMBL/GenBank/DDBJ databases">
        <authorList>
            <consortium name="DOE Joint Genome Institute"/>
            <person name="Kuo A."/>
            <person name="Kohler A."/>
            <person name="Nagy L.G."/>
            <person name="Floudas D."/>
            <person name="Copeland A."/>
            <person name="Barry K.W."/>
            <person name="Cichocki N."/>
            <person name="Veneault-Fourrey C."/>
            <person name="LaButti K."/>
            <person name="Lindquist E.A."/>
            <person name="Lipzen A."/>
            <person name="Lundell T."/>
            <person name="Morin E."/>
            <person name="Murat C."/>
            <person name="Sun H."/>
            <person name="Tunlid A."/>
            <person name="Henrissat B."/>
            <person name="Grigoriev I.V."/>
            <person name="Hibbett D.S."/>
            <person name="Martin F."/>
            <person name="Nordberg H.P."/>
            <person name="Cantor M.N."/>
            <person name="Hua S.X."/>
        </authorList>
    </citation>
    <scope>NUCLEOTIDE SEQUENCE [LARGE SCALE GENOMIC DNA]</scope>
    <source>
        <strain evidence="2 3">Foug A</strain>
    </source>
</reference>
<sequence length="54" mass="6235">MSRGIRASSTQWRDRTSDIQDDLTASNAKQGTREIYCDVKILSRSSKEYHQESK</sequence>
<feature type="region of interest" description="Disordered" evidence="1">
    <location>
        <begin position="1"/>
        <end position="27"/>
    </location>
</feature>
<accession>A0A0C3D4W2</accession>
<gene>
    <name evidence="2" type="ORF">SCLCIDRAFT_1220807</name>
</gene>
<reference evidence="3" key="2">
    <citation type="submission" date="2015-01" db="EMBL/GenBank/DDBJ databases">
        <title>Evolutionary Origins and Diversification of the Mycorrhizal Mutualists.</title>
        <authorList>
            <consortium name="DOE Joint Genome Institute"/>
            <consortium name="Mycorrhizal Genomics Consortium"/>
            <person name="Kohler A."/>
            <person name="Kuo A."/>
            <person name="Nagy L.G."/>
            <person name="Floudas D."/>
            <person name="Copeland A."/>
            <person name="Barry K.W."/>
            <person name="Cichocki N."/>
            <person name="Veneault-Fourrey C."/>
            <person name="LaButti K."/>
            <person name="Lindquist E.A."/>
            <person name="Lipzen A."/>
            <person name="Lundell T."/>
            <person name="Morin E."/>
            <person name="Murat C."/>
            <person name="Riley R."/>
            <person name="Ohm R."/>
            <person name="Sun H."/>
            <person name="Tunlid A."/>
            <person name="Henrissat B."/>
            <person name="Grigoriev I.V."/>
            <person name="Hibbett D.S."/>
            <person name="Martin F."/>
        </authorList>
    </citation>
    <scope>NUCLEOTIDE SEQUENCE [LARGE SCALE GENOMIC DNA]</scope>
    <source>
        <strain evidence="3">Foug A</strain>
    </source>
</reference>
<dbReference type="HOGENOM" id="CLU_3051699_0_0_1"/>
<evidence type="ECO:0000313" key="2">
    <source>
        <dbReference type="EMBL" id="KIM55840.1"/>
    </source>
</evidence>
<proteinExistence type="predicted"/>